<evidence type="ECO:0000256" key="5">
    <source>
        <dbReference type="ARBA" id="ARBA00022679"/>
    </source>
</evidence>
<evidence type="ECO:0000256" key="12">
    <source>
        <dbReference type="ARBA" id="ARBA00022989"/>
    </source>
</evidence>
<dbReference type="InterPro" id="IPR000719">
    <property type="entry name" value="Prot_kinase_dom"/>
</dbReference>
<dbReference type="EMBL" id="JAGKQM010000012">
    <property type="protein sequence ID" value="KAH0896633.1"/>
    <property type="molecule type" value="Genomic_DNA"/>
</dbReference>
<dbReference type="InterPro" id="IPR003591">
    <property type="entry name" value="Leu-rich_rpt_typical-subtyp"/>
</dbReference>
<dbReference type="InterPro" id="IPR011009">
    <property type="entry name" value="Kinase-like_dom_sf"/>
</dbReference>
<dbReference type="SUPFAM" id="SSF52047">
    <property type="entry name" value="RNI-like"/>
    <property type="match status" value="2"/>
</dbReference>
<keyword evidence="13" id="KW-0472">Membrane</keyword>
<keyword evidence="5" id="KW-0808">Transferase</keyword>
<evidence type="ECO:0000313" key="21">
    <source>
        <dbReference type="Proteomes" id="UP000824890"/>
    </source>
</evidence>
<feature type="signal peptide" evidence="18">
    <location>
        <begin position="1"/>
        <end position="22"/>
    </location>
</feature>
<evidence type="ECO:0000313" key="20">
    <source>
        <dbReference type="EMBL" id="KAH0896633.1"/>
    </source>
</evidence>
<evidence type="ECO:0000259" key="19">
    <source>
        <dbReference type="PROSITE" id="PS50011"/>
    </source>
</evidence>
<dbReference type="Gene3D" id="2.40.50.140">
    <property type="entry name" value="Nucleic acid-binding proteins"/>
    <property type="match status" value="2"/>
</dbReference>
<dbReference type="SMART" id="SM00369">
    <property type="entry name" value="LRR_TYP"/>
    <property type="match status" value="7"/>
</dbReference>
<dbReference type="PANTHER" id="PTHR27000">
    <property type="entry name" value="LEUCINE-RICH REPEAT RECEPTOR-LIKE PROTEIN KINASE FAMILY PROTEIN-RELATED"/>
    <property type="match status" value="1"/>
</dbReference>
<dbReference type="Gene3D" id="3.80.10.10">
    <property type="entry name" value="Ribonuclease Inhibitor"/>
    <property type="match status" value="6"/>
</dbReference>
<feature type="chain" id="PRO_5046653060" description="Protein kinase domain-containing protein" evidence="18">
    <location>
        <begin position="23"/>
        <end position="1610"/>
    </location>
</feature>
<keyword evidence="4" id="KW-0433">Leucine-rich repeat</keyword>
<dbReference type="InterPro" id="IPR008271">
    <property type="entry name" value="Ser/Thr_kinase_AS"/>
</dbReference>
<keyword evidence="7 18" id="KW-0732">Signal</keyword>
<keyword evidence="8" id="KW-0677">Repeat</keyword>
<keyword evidence="9 16" id="KW-0547">Nucleotide-binding</keyword>
<dbReference type="CDD" id="cd04480">
    <property type="entry name" value="RPA1_DBD_A_like"/>
    <property type="match status" value="1"/>
</dbReference>
<comment type="similarity">
    <text evidence="3">Belongs to the protein kinase superfamily. Ser/Thr protein kinase family.</text>
</comment>
<dbReference type="SUPFAM" id="SSF56112">
    <property type="entry name" value="Protein kinase-like (PK-like)"/>
    <property type="match status" value="1"/>
</dbReference>
<evidence type="ECO:0000256" key="8">
    <source>
        <dbReference type="ARBA" id="ARBA00022737"/>
    </source>
</evidence>
<feature type="binding site" evidence="16">
    <location>
        <position position="787"/>
    </location>
    <ligand>
        <name>ATP</name>
        <dbReference type="ChEBI" id="CHEBI:30616"/>
    </ligand>
</feature>
<protein>
    <recommendedName>
        <fullName evidence="19">Protein kinase domain-containing protein</fullName>
    </recommendedName>
</protein>
<evidence type="ECO:0000256" key="17">
    <source>
        <dbReference type="SAM" id="MobiDB-lite"/>
    </source>
</evidence>
<dbReference type="InterPro" id="IPR032675">
    <property type="entry name" value="LRR_dom_sf"/>
</dbReference>
<evidence type="ECO:0000256" key="7">
    <source>
        <dbReference type="ARBA" id="ARBA00022729"/>
    </source>
</evidence>
<sequence length="1610" mass="177359">MSRNPRFCFFLFLFLNSSVFFSIPCFSIDEQGQALLSWKSQLNISGNALSSWNAAASNPCKWVGIKCNARGQVSEIQLQVMDFQSPLPATDLRRLKSLSSLSLTSVNLTGSIPKELGDLPELEVLDLADNSLSGEIPVEIFKLKKLKTLSLNTNNLEGVIPSELGNLTSLLELTLFDNKLGGEIPKSIGQLKNLEIFRAGGNKNLRGKLPWEIGNCEGLVTLGLAETSLSGKLPASIGNLKHVRTIALYTSLLSGPIPDEIGNCTELRNLYLYQNSISGSIPTALGRLEKLQSLLLWQNNLVGKIPNELGNCPELFLIDLLENLLTGNIPRNLGSLLSLQELQLSVNQLSGTIPEELANCRMLTHLEIDNNRISGEIPPLIGELTSLTMFFAWSNQLTGNIPESLSQCEELQAIDLSYNGLTGSIPSGIFELRNLTKLLLLYNDLSGLIPPEIGNCTNLYRLRLNGNRITGNIPGEIGNLKNLNFIDISENRLMGNNPPVISGCVSLEFVDLHSNGLTGLIPGTLPKSLQLIDFSGNSLTGSLPSGIGSLTELTKLNLAKNRLSGEIPKEISSCRSLQLLNLGDNSFTGEIPDELGRITTLAISLNLSCNSFTGELPPRFSSLVNLGSLDISHNKLAGNLNVLADLQNLVSLNISFNDFSGELPNTLFFKKLPLSVLESNKGLFISARPNNETQTRHRSAVRLTMSILVAASVVLVLMAVYTLVKAQRVAGKTEELDTWEVTLYQKLDFSIDDIVKNLTSANVIGTGSSGVVYRVTIPSGETLAVKKMWSKEETGAFNSEINALGSIRHRNIIRLLGWCSNKNVKLLFYDYLPNGSLSSLLHGAGKGRGGRADWEARYDVVLGVAHALAYLHHDCLPPILHGDVKAMNVLLGSRFEPYLADFGSAKTVNTDGDSSKSSNRPPFAGSYGYMAPEHASMQRITEKSDVYSYGLILLEVLTGKHPLDPDLPGGAHLVQWVRDHLAEKKAPGEILDPRLRGRADPIMHEMLQTLAVAFLCVSNKAADRPMMKDIVAMLKEIRQSGIGRSEADMIKGGEWQPHPLPPEKIVTPRAIYADAEVTRLSPLPLRLLFSPLPLRLLPVKPFRLSSNPSINTPQSISSLRFRFISLFSSFFIYCSLSCVQIKILKTLKPRSMAMKPNGKSIVSSDYDDKVMFFKDVSLGHHESQLRFRLIHFLEAWNPLKKTLIVLEMLLIDEQGTAIQRFIFPGRIEKYLPEMKRGSVYKLNNFYGSRNKSVFRVSYHTATVSFSWNSELSVLQDCHTPFDEDSFRFHSYEEFQANCDLKGDIYGIRTYYTRLLDFIDLLSTLNYLFGVILLTLLMNNGIDIVGHMKLVNGQSIVEASVLDEVEIAKARRLLIHAARDFCKKFKSYGKTPTMLLVTTVNTKTLEGTLALTSMSSSHVFIDYDVQPTIDYFGCRNLQSGCHTKVTKGPTSMICTNNKCGKVNVAGAAQYRSKISVYDNSDQAFFVLLGDAGRELTGKPASELVRSYFEANGSQEGNHEAPVPEALISTIGQRHKFCVKVTEDNLSGKTRSLTVTKIIPLDTPPATISSEGNHTTAPSEETFKSRMDSAEGSKRTCDSDEIEKAKRHRCGN</sequence>
<evidence type="ECO:0000256" key="4">
    <source>
        <dbReference type="ARBA" id="ARBA00022614"/>
    </source>
</evidence>
<evidence type="ECO:0000256" key="15">
    <source>
        <dbReference type="ARBA" id="ARBA00023180"/>
    </source>
</evidence>
<feature type="domain" description="Protein kinase" evidence="19">
    <location>
        <begin position="758"/>
        <end position="1037"/>
    </location>
</feature>
<dbReference type="InterPro" id="IPR012340">
    <property type="entry name" value="NA-bd_OB-fold"/>
</dbReference>
<dbReference type="InterPro" id="IPR017441">
    <property type="entry name" value="Protein_kinase_ATP_BS"/>
</dbReference>
<evidence type="ECO:0000256" key="13">
    <source>
        <dbReference type="ARBA" id="ARBA00023136"/>
    </source>
</evidence>
<dbReference type="PROSITE" id="PS00107">
    <property type="entry name" value="PROTEIN_KINASE_ATP"/>
    <property type="match status" value="1"/>
</dbReference>
<feature type="compositionally biased region" description="Basic and acidic residues" evidence="17">
    <location>
        <begin position="1579"/>
        <end position="1602"/>
    </location>
</feature>
<evidence type="ECO:0000256" key="9">
    <source>
        <dbReference type="ARBA" id="ARBA00022741"/>
    </source>
</evidence>
<dbReference type="PROSITE" id="PS00108">
    <property type="entry name" value="PROTEIN_KINASE_ST"/>
    <property type="match status" value="1"/>
</dbReference>
<dbReference type="PANTHER" id="PTHR27000:SF676">
    <property type="entry name" value="LRR RECEPTOR-LIKE SERINE_THREONINE-PROTEIN KINASE RGI3"/>
    <property type="match status" value="1"/>
</dbReference>
<dbReference type="Pfam" id="PF00069">
    <property type="entry name" value="Pkinase"/>
    <property type="match status" value="1"/>
</dbReference>
<feature type="compositionally biased region" description="Polar residues" evidence="17">
    <location>
        <begin position="1564"/>
        <end position="1577"/>
    </location>
</feature>
<comment type="caution">
    <text evidence="20">The sequence shown here is derived from an EMBL/GenBank/DDBJ whole genome shotgun (WGS) entry which is preliminary data.</text>
</comment>
<dbReference type="Pfam" id="PF00560">
    <property type="entry name" value="LRR_1"/>
    <property type="match status" value="10"/>
</dbReference>
<accession>A0ABQ8AWP8</accession>
<organism evidence="20 21">
    <name type="scientific">Brassica napus</name>
    <name type="common">Rape</name>
    <dbReference type="NCBI Taxonomy" id="3708"/>
    <lineage>
        <taxon>Eukaryota</taxon>
        <taxon>Viridiplantae</taxon>
        <taxon>Streptophyta</taxon>
        <taxon>Embryophyta</taxon>
        <taxon>Tracheophyta</taxon>
        <taxon>Spermatophyta</taxon>
        <taxon>Magnoliopsida</taxon>
        <taxon>eudicotyledons</taxon>
        <taxon>Gunneridae</taxon>
        <taxon>Pentapetalae</taxon>
        <taxon>rosids</taxon>
        <taxon>malvids</taxon>
        <taxon>Brassicales</taxon>
        <taxon>Brassicaceae</taxon>
        <taxon>Brassiceae</taxon>
        <taxon>Brassica</taxon>
    </lineage>
</organism>
<keyword evidence="15" id="KW-0325">Glycoprotein</keyword>
<dbReference type="PROSITE" id="PS50011">
    <property type="entry name" value="PROTEIN_KINASE_DOM"/>
    <property type="match status" value="1"/>
</dbReference>
<dbReference type="Gene3D" id="3.30.200.20">
    <property type="entry name" value="Phosphorylase Kinase, domain 1"/>
    <property type="match status" value="1"/>
</dbReference>
<gene>
    <name evidence="20" type="ORF">HID58_046201</name>
</gene>
<comment type="subcellular location">
    <subcellularLocation>
        <location evidence="1">Cell membrane</location>
        <topology evidence="1">Single-pass membrane protein</topology>
    </subcellularLocation>
    <subcellularLocation>
        <location evidence="2">Membrane</location>
        <topology evidence="2">Single-pass type I membrane protein</topology>
    </subcellularLocation>
</comment>
<dbReference type="Pfam" id="PF23598">
    <property type="entry name" value="LRR_14"/>
    <property type="match status" value="1"/>
</dbReference>
<dbReference type="Pfam" id="PF13855">
    <property type="entry name" value="LRR_8"/>
    <property type="match status" value="1"/>
</dbReference>
<evidence type="ECO:0000256" key="2">
    <source>
        <dbReference type="ARBA" id="ARBA00004479"/>
    </source>
</evidence>
<keyword evidence="12" id="KW-1133">Transmembrane helix</keyword>
<feature type="region of interest" description="Disordered" evidence="17">
    <location>
        <begin position="1560"/>
        <end position="1610"/>
    </location>
</feature>
<evidence type="ECO:0000256" key="16">
    <source>
        <dbReference type="PROSITE-ProRule" id="PRU10141"/>
    </source>
</evidence>
<keyword evidence="14" id="KW-0675">Receptor</keyword>
<name>A0ABQ8AWP8_BRANA</name>
<proteinExistence type="inferred from homology"/>
<keyword evidence="21" id="KW-1185">Reference proteome</keyword>
<evidence type="ECO:0000256" key="18">
    <source>
        <dbReference type="SAM" id="SignalP"/>
    </source>
</evidence>
<dbReference type="InterPro" id="IPR013210">
    <property type="entry name" value="LRR_N_plant-typ"/>
</dbReference>
<keyword evidence="6" id="KW-0812">Transmembrane</keyword>
<reference evidence="20 21" key="1">
    <citation type="submission" date="2021-05" db="EMBL/GenBank/DDBJ databases">
        <title>Genome Assembly of Synthetic Allotetraploid Brassica napus Reveals Homoeologous Exchanges between Subgenomes.</title>
        <authorList>
            <person name="Davis J.T."/>
        </authorList>
    </citation>
    <scope>NUCLEOTIDE SEQUENCE [LARGE SCALE GENOMIC DNA]</scope>
    <source>
        <strain evidence="21">cv. Da-Ae</strain>
        <tissue evidence="20">Seedling</tissue>
    </source>
</reference>
<dbReference type="SMART" id="SM00220">
    <property type="entry name" value="S_TKc"/>
    <property type="match status" value="1"/>
</dbReference>
<dbReference type="InterPro" id="IPR055414">
    <property type="entry name" value="LRR_R13L4/SHOC2-like"/>
</dbReference>
<keyword evidence="10" id="KW-0418">Kinase</keyword>
<dbReference type="Pfam" id="PF08263">
    <property type="entry name" value="LRRNT_2"/>
    <property type="match status" value="1"/>
</dbReference>
<dbReference type="Proteomes" id="UP000824890">
    <property type="component" value="Unassembled WGS sequence"/>
</dbReference>
<evidence type="ECO:0000256" key="6">
    <source>
        <dbReference type="ARBA" id="ARBA00022692"/>
    </source>
</evidence>
<evidence type="ECO:0000256" key="11">
    <source>
        <dbReference type="ARBA" id="ARBA00022840"/>
    </source>
</evidence>
<dbReference type="SUPFAM" id="SSF50249">
    <property type="entry name" value="Nucleic acid-binding proteins"/>
    <property type="match status" value="2"/>
</dbReference>
<dbReference type="InterPro" id="IPR001611">
    <property type="entry name" value="Leu-rich_rpt"/>
</dbReference>
<evidence type="ECO:0000256" key="14">
    <source>
        <dbReference type="ARBA" id="ARBA00023170"/>
    </source>
</evidence>
<evidence type="ECO:0000256" key="3">
    <source>
        <dbReference type="ARBA" id="ARBA00008684"/>
    </source>
</evidence>
<keyword evidence="11 16" id="KW-0067">ATP-binding</keyword>
<evidence type="ECO:0000256" key="1">
    <source>
        <dbReference type="ARBA" id="ARBA00004162"/>
    </source>
</evidence>
<dbReference type="Gene3D" id="1.10.510.10">
    <property type="entry name" value="Transferase(Phosphotransferase) domain 1"/>
    <property type="match status" value="1"/>
</dbReference>
<evidence type="ECO:0000256" key="10">
    <source>
        <dbReference type="ARBA" id="ARBA00022777"/>
    </source>
</evidence>